<keyword evidence="11" id="KW-0067">ATP-binding</keyword>
<dbReference type="Pfam" id="PF13807">
    <property type="entry name" value="GNVR"/>
    <property type="match status" value="1"/>
</dbReference>
<proteinExistence type="inferred from homology"/>
<feature type="domain" description="Polysaccharide chain length determinant N-terminal" evidence="17">
    <location>
        <begin position="21"/>
        <end position="107"/>
    </location>
</feature>
<keyword evidence="6" id="KW-0997">Cell inner membrane</keyword>
<keyword evidence="7 20" id="KW-0808">Transferase</keyword>
<evidence type="ECO:0000259" key="17">
    <source>
        <dbReference type="Pfam" id="PF02706"/>
    </source>
</evidence>
<evidence type="ECO:0000259" key="19">
    <source>
        <dbReference type="Pfam" id="PF13807"/>
    </source>
</evidence>
<dbReference type="InterPro" id="IPR027417">
    <property type="entry name" value="P-loop_NTPase"/>
</dbReference>
<keyword evidence="9" id="KW-0547">Nucleotide-binding</keyword>
<gene>
    <name evidence="20" type="ORF">ML462_14670</name>
</gene>
<keyword evidence="21" id="KW-1185">Reference proteome</keyword>
<evidence type="ECO:0000256" key="5">
    <source>
        <dbReference type="ARBA" id="ARBA00022475"/>
    </source>
</evidence>
<evidence type="ECO:0000256" key="1">
    <source>
        <dbReference type="ARBA" id="ARBA00004429"/>
    </source>
</evidence>
<feature type="transmembrane region" description="Helical" evidence="16">
    <location>
        <begin position="27"/>
        <end position="46"/>
    </location>
</feature>
<dbReference type="PANTHER" id="PTHR32309:SF13">
    <property type="entry name" value="FERRIC ENTEROBACTIN TRANSPORT PROTEIN FEPE"/>
    <property type="match status" value="1"/>
</dbReference>
<evidence type="ECO:0000256" key="16">
    <source>
        <dbReference type="SAM" id="Phobius"/>
    </source>
</evidence>
<evidence type="ECO:0000256" key="4">
    <source>
        <dbReference type="ARBA" id="ARBA00011903"/>
    </source>
</evidence>
<reference evidence="20" key="1">
    <citation type="submission" date="2022-03" db="EMBL/GenBank/DDBJ databases">
        <title>Gramella crocea sp. nov., isolated from activated sludge of a seafood processing plant.</title>
        <authorList>
            <person name="Zhang X."/>
        </authorList>
    </citation>
    <scope>NUCLEOTIDE SEQUENCE</scope>
    <source>
        <strain evidence="20">YJ019</strain>
    </source>
</reference>
<dbReference type="GO" id="GO:0005886">
    <property type="term" value="C:plasma membrane"/>
    <property type="evidence" value="ECO:0007669"/>
    <property type="project" value="UniProtKB-SubCell"/>
</dbReference>
<keyword evidence="13 16" id="KW-0472">Membrane</keyword>
<evidence type="ECO:0000259" key="18">
    <source>
        <dbReference type="Pfam" id="PF13614"/>
    </source>
</evidence>
<dbReference type="GO" id="GO:0005524">
    <property type="term" value="F:ATP binding"/>
    <property type="evidence" value="ECO:0007669"/>
    <property type="project" value="UniProtKB-KW"/>
</dbReference>
<comment type="catalytic activity">
    <reaction evidence="15">
        <text>L-tyrosyl-[protein] + ATP = O-phospho-L-tyrosyl-[protein] + ADP + H(+)</text>
        <dbReference type="Rhea" id="RHEA:10596"/>
        <dbReference type="Rhea" id="RHEA-COMP:10136"/>
        <dbReference type="Rhea" id="RHEA-COMP:20101"/>
        <dbReference type="ChEBI" id="CHEBI:15378"/>
        <dbReference type="ChEBI" id="CHEBI:30616"/>
        <dbReference type="ChEBI" id="CHEBI:46858"/>
        <dbReference type="ChEBI" id="CHEBI:61978"/>
        <dbReference type="ChEBI" id="CHEBI:456216"/>
        <dbReference type="EC" id="2.7.10.2"/>
    </reaction>
</comment>
<protein>
    <recommendedName>
        <fullName evidence="4">non-specific protein-tyrosine kinase</fullName>
        <ecNumber evidence="4">2.7.10.2</ecNumber>
    </recommendedName>
</protein>
<evidence type="ECO:0000256" key="2">
    <source>
        <dbReference type="ARBA" id="ARBA00007316"/>
    </source>
</evidence>
<keyword evidence="14" id="KW-0829">Tyrosine-protein kinase</keyword>
<feature type="domain" description="AAA" evidence="18">
    <location>
        <begin position="584"/>
        <end position="710"/>
    </location>
</feature>
<evidence type="ECO:0000256" key="14">
    <source>
        <dbReference type="ARBA" id="ARBA00023137"/>
    </source>
</evidence>
<accession>A0A9X1V7F8</accession>
<evidence type="ECO:0000256" key="11">
    <source>
        <dbReference type="ARBA" id="ARBA00022840"/>
    </source>
</evidence>
<dbReference type="Pfam" id="PF02706">
    <property type="entry name" value="Wzz"/>
    <property type="match status" value="1"/>
</dbReference>
<keyword evidence="10" id="KW-0418">Kinase</keyword>
<comment type="similarity">
    <text evidence="3">Belongs to the etk/wzc family.</text>
</comment>
<dbReference type="CDD" id="cd05387">
    <property type="entry name" value="BY-kinase"/>
    <property type="match status" value="1"/>
</dbReference>
<evidence type="ECO:0000256" key="12">
    <source>
        <dbReference type="ARBA" id="ARBA00022989"/>
    </source>
</evidence>
<dbReference type="AlphaFoldDB" id="A0A9X1V7F8"/>
<dbReference type="InterPro" id="IPR005702">
    <property type="entry name" value="Wzc-like_C"/>
</dbReference>
<keyword evidence="5" id="KW-1003">Cell membrane</keyword>
<dbReference type="Proteomes" id="UP001139226">
    <property type="component" value="Unassembled WGS sequence"/>
</dbReference>
<dbReference type="SUPFAM" id="SSF52540">
    <property type="entry name" value="P-loop containing nucleoside triphosphate hydrolases"/>
    <property type="match status" value="1"/>
</dbReference>
<dbReference type="NCBIfam" id="TIGR01007">
    <property type="entry name" value="eps_fam"/>
    <property type="match status" value="1"/>
</dbReference>
<dbReference type="InterPro" id="IPR003856">
    <property type="entry name" value="LPS_length_determ_N"/>
</dbReference>
<evidence type="ECO:0000256" key="9">
    <source>
        <dbReference type="ARBA" id="ARBA00022741"/>
    </source>
</evidence>
<dbReference type="EC" id="2.7.10.2" evidence="4"/>
<dbReference type="Gene3D" id="3.40.50.300">
    <property type="entry name" value="P-loop containing nucleotide triphosphate hydrolases"/>
    <property type="match status" value="1"/>
</dbReference>
<evidence type="ECO:0000256" key="6">
    <source>
        <dbReference type="ARBA" id="ARBA00022519"/>
    </source>
</evidence>
<evidence type="ECO:0000313" key="21">
    <source>
        <dbReference type="Proteomes" id="UP001139226"/>
    </source>
</evidence>
<dbReference type="RefSeq" id="WP_240714583.1">
    <property type="nucleotide sequence ID" value="NZ_JAKVTV010000006.1"/>
</dbReference>
<name>A0A9X1V7F8_9FLAO</name>
<evidence type="ECO:0000256" key="15">
    <source>
        <dbReference type="ARBA" id="ARBA00051245"/>
    </source>
</evidence>
<evidence type="ECO:0000313" key="20">
    <source>
        <dbReference type="EMBL" id="MCH4824414.1"/>
    </source>
</evidence>
<comment type="similarity">
    <text evidence="2">Belongs to the CpsD/CapB family.</text>
</comment>
<dbReference type="PANTHER" id="PTHR32309">
    <property type="entry name" value="TYROSINE-PROTEIN KINASE"/>
    <property type="match status" value="1"/>
</dbReference>
<keyword evidence="12 16" id="KW-1133">Transmembrane helix</keyword>
<sequence>MNSSNNNAGPQGSKFNLRKELGRYLKYWYWFVAGAFVSVIAGIFYLRYTTPVYSATASIIINQETSNNRGSDMPDLGLASGLKTNNLDKEIAILKSKRLMHEVVKSLDLNITFFIDGQVRDVELYKNNPFTLKILKFNEKNASEFGGESYKADLNESGELSLTNLRNFTKINTQAGSPVDLDFATVVITPKEGISSFSNITIKFSNLESVAAAYRGGLQIIQEKEGSNVINLVMLDPVVDKARDIIDQVIFEFNRDAIDDKNLIASNTANFINERLDIINDELENVESGKEEFKESNRLTDIRTESQMFVQTASEYNERRQEIGTQIELVNAMLDYLSTSSNSELLPANLGIQESAVNQLISEYNNLVLQRNRIMRSSTELNPAVIRINNNIEQLKGNILQSLQSLRSTLRISQNEVNRQVQSVGSKILAVPSQEREYRGIERQQSIKEALYLYLLQKREENSLALAVTAPKAKIVDSAHSNGLIVSPKKKSVILGSLVLGLFLPFSVIYIRNLIDNKVRKRSDIEEFTQEIAIVGEVPKVKEKRELIIDKHDRSMLAESFRFLITNLQFVLLRTVNNQKARKILVTSTIKGEGKTFTAMNLALTLAFNRKKVLLIGADLRNPKLGKYQENFSNSLGLSDYLASNINCIEEFISNSKLNSNLKILGSGSIPPNPSELLRSEKLGTMFTDLENNYDYIIIDSAPTMLVTDTLIINKYADLILYIVKSGFTDKDLLEYVVANKRSGNMSNINFILNSVPRTELGYGNKYGYGYGVKKKTEFEWKSYFNSKTVKN</sequence>
<keyword evidence="8 16" id="KW-0812">Transmembrane</keyword>
<feature type="domain" description="Tyrosine-protein kinase G-rich" evidence="19">
    <location>
        <begin position="442"/>
        <end position="513"/>
    </location>
</feature>
<comment type="caution">
    <text evidence="20">The sequence shown here is derived from an EMBL/GenBank/DDBJ whole genome shotgun (WGS) entry which is preliminary data.</text>
</comment>
<organism evidence="20 21">
    <name type="scientific">Christiangramia lutea</name>
    <dbReference type="NCBI Taxonomy" id="1607951"/>
    <lineage>
        <taxon>Bacteria</taxon>
        <taxon>Pseudomonadati</taxon>
        <taxon>Bacteroidota</taxon>
        <taxon>Flavobacteriia</taxon>
        <taxon>Flavobacteriales</taxon>
        <taxon>Flavobacteriaceae</taxon>
        <taxon>Christiangramia</taxon>
    </lineage>
</organism>
<evidence type="ECO:0000256" key="8">
    <source>
        <dbReference type="ARBA" id="ARBA00022692"/>
    </source>
</evidence>
<feature type="transmembrane region" description="Helical" evidence="16">
    <location>
        <begin position="493"/>
        <end position="511"/>
    </location>
</feature>
<dbReference type="GO" id="GO:0004715">
    <property type="term" value="F:non-membrane spanning protein tyrosine kinase activity"/>
    <property type="evidence" value="ECO:0007669"/>
    <property type="project" value="UniProtKB-EC"/>
</dbReference>
<evidence type="ECO:0000256" key="10">
    <source>
        <dbReference type="ARBA" id="ARBA00022777"/>
    </source>
</evidence>
<dbReference type="InterPro" id="IPR025669">
    <property type="entry name" value="AAA_dom"/>
</dbReference>
<dbReference type="EMBL" id="JAKVTV010000006">
    <property type="protein sequence ID" value="MCH4824414.1"/>
    <property type="molecule type" value="Genomic_DNA"/>
</dbReference>
<comment type="subcellular location">
    <subcellularLocation>
        <location evidence="1">Cell inner membrane</location>
        <topology evidence="1">Multi-pass membrane protein</topology>
    </subcellularLocation>
</comment>
<evidence type="ECO:0000256" key="7">
    <source>
        <dbReference type="ARBA" id="ARBA00022679"/>
    </source>
</evidence>
<dbReference type="InterPro" id="IPR050445">
    <property type="entry name" value="Bact_polysacc_biosynth/exp"/>
</dbReference>
<dbReference type="Pfam" id="PF13614">
    <property type="entry name" value="AAA_31"/>
    <property type="match status" value="1"/>
</dbReference>
<evidence type="ECO:0000256" key="3">
    <source>
        <dbReference type="ARBA" id="ARBA00008883"/>
    </source>
</evidence>
<dbReference type="InterPro" id="IPR032807">
    <property type="entry name" value="GNVR"/>
</dbReference>
<evidence type="ECO:0000256" key="13">
    <source>
        <dbReference type="ARBA" id="ARBA00023136"/>
    </source>
</evidence>